<dbReference type="Proteomes" id="UP000292039">
    <property type="component" value="Unassembled WGS sequence"/>
</dbReference>
<dbReference type="PANTHER" id="PTHR48111">
    <property type="entry name" value="REGULATOR OF RPOS"/>
    <property type="match status" value="1"/>
</dbReference>
<proteinExistence type="predicted"/>
<evidence type="ECO:0000313" key="13">
    <source>
        <dbReference type="Proteomes" id="UP000292039"/>
    </source>
</evidence>
<dbReference type="AlphaFoldDB" id="A0A171KN99"/>
<name>A0A171KN99_9BURK</name>
<keyword evidence="2" id="KW-0902">Two-component regulatory system</keyword>
<gene>
    <name evidence="10" type="ORF">AAV32_16645</name>
    <name evidence="11" type="ORF">EV679_3016</name>
</gene>
<dbReference type="GO" id="GO:0000976">
    <property type="term" value="F:transcription cis-regulatory region binding"/>
    <property type="evidence" value="ECO:0007669"/>
    <property type="project" value="TreeGrafter"/>
</dbReference>
<dbReference type="GO" id="GO:0005829">
    <property type="term" value="C:cytosol"/>
    <property type="evidence" value="ECO:0007669"/>
    <property type="project" value="TreeGrafter"/>
</dbReference>
<dbReference type="PATRIC" id="fig|206506.3.peg.3546"/>
<dbReference type="GO" id="GO:0032993">
    <property type="term" value="C:protein-DNA complex"/>
    <property type="evidence" value="ECO:0007669"/>
    <property type="project" value="TreeGrafter"/>
</dbReference>
<organism evidence="10 12">
    <name type="scientific">Kerstersia gyiorum</name>
    <dbReference type="NCBI Taxonomy" id="206506"/>
    <lineage>
        <taxon>Bacteria</taxon>
        <taxon>Pseudomonadati</taxon>
        <taxon>Pseudomonadota</taxon>
        <taxon>Betaproteobacteria</taxon>
        <taxon>Burkholderiales</taxon>
        <taxon>Alcaligenaceae</taxon>
        <taxon>Kerstersia</taxon>
    </lineage>
</organism>
<dbReference type="Gene3D" id="6.10.250.690">
    <property type="match status" value="1"/>
</dbReference>
<dbReference type="InterPro" id="IPR039420">
    <property type="entry name" value="WalR-like"/>
</dbReference>
<dbReference type="SMART" id="SM00448">
    <property type="entry name" value="REC"/>
    <property type="match status" value="1"/>
</dbReference>
<accession>A0A171KN99</accession>
<evidence type="ECO:0000313" key="11">
    <source>
        <dbReference type="EMBL" id="RZS65229.1"/>
    </source>
</evidence>
<dbReference type="OrthoDB" id="9802426at2"/>
<dbReference type="Gene3D" id="1.10.10.10">
    <property type="entry name" value="Winged helix-like DNA-binding domain superfamily/Winged helix DNA-binding domain"/>
    <property type="match status" value="1"/>
</dbReference>
<dbReference type="Proteomes" id="UP000078084">
    <property type="component" value="Unassembled WGS sequence"/>
</dbReference>
<evidence type="ECO:0000256" key="3">
    <source>
        <dbReference type="ARBA" id="ARBA00023015"/>
    </source>
</evidence>
<evidence type="ECO:0000256" key="1">
    <source>
        <dbReference type="ARBA" id="ARBA00022553"/>
    </source>
</evidence>
<dbReference type="RefSeq" id="WP_068375138.1">
    <property type="nucleotide sequence ID" value="NZ_CBCSEB010000004.1"/>
</dbReference>
<dbReference type="EMBL" id="SGWZ01000006">
    <property type="protein sequence ID" value="RZS65229.1"/>
    <property type="molecule type" value="Genomic_DNA"/>
</dbReference>
<dbReference type="GeneID" id="99725511"/>
<evidence type="ECO:0000259" key="9">
    <source>
        <dbReference type="PROSITE" id="PS51755"/>
    </source>
</evidence>
<dbReference type="InterPro" id="IPR001789">
    <property type="entry name" value="Sig_transdc_resp-reg_receiver"/>
</dbReference>
<feature type="DNA-binding region" description="OmpR/PhoB-type" evidence="7">
    <location>
        <begin position="125"/>
        <end position="221"/>
    </location>
</feature>
<dbReference type="Gene3D" id="3.40.50.2300">
    <property type="match status" value="1"/>
</dbReference>
<evidence type="ECO:0000256" key="5">
    <source>
        <dbReference type="ARBA" id="ARBA00023163"/>
    </source>
</evidence>
<dbReference type="PANTHER" id="PTHR48111:SF67">
    <property type="entry name" value="TRANSCRIPTIONAL REGULATORY PROTEIN TCTD"/>
    <property type="match status" value="1"/>
</dbReference>
<comment type="caution">
    <text evidence="10">The sequence shown here is derived from an EMBL/GenBank/DDBJ whole genome shotgun (WGS) entry which is preliminary data.</text>
</comment>
<evidence type="ECO:0000256" key="4">
    <source>
        <dbReference type="ARBA" id="ARBA00023125"/>
    </source>
</evidence>
<reference evidence="10 12" key="1">
    <citation type="submission" date="2015-04" db="EMBL/GenBank/DDBJ databases">
        <title>Genome sequence of Kerstersia gyiorum CG1.</title>
        <authorList>
            <person name="Greninger A.L."/>
            <person name="Kozyreva V."/>
            <person name="Chaturvedi V."/>
        </authorList>
    </citation>
    <scope>NUCLEOTIDE SEQUENCE [LARGE SCALE GENOMIC DNA]</scope>
    <source>
        <strain evidence="10 12">CG1</strain>
    </source>
</reference>
<dbReference type="SUPFAM" id="SSF52172">
    <property type="entry name" value="CheY-like"/>
    <property type="match status" value="1"/>
</dbReference>
<dbReference type="SMART" id="SM00862">
    <property type="entry name" value="Trans_reg_C"/>
    <property type="match status" value="1"/>
</dbReference>
<keyword evidence="1 6" id="KW-0597">Phosphoprotein</keyword>
<evidence type="ECO:0000313" key="10">
    <source>
        <dbReference type="EMBL" id="KKO70366.1"/>
    </source>
</evidence>
<evidence type="ECO:0000259" key="8">
    <source>
        <dbReference type="PROSITE" id="PS50110"/>
    </source>
</evidence>
<dbReference type="STRING" id="206506.AAV32_16645"/>
<evidence type="ECO:0000256" key="2">
    <source>
        <dbReference type="ARBA" id="ARBA00023012"/>
    </source>
</evidence>
<dbReference type="GO" id="GO:0000156">
    <property type="term" value="F:phosphorelay response regulator activity"/>
    <property type="evidence" value="ECO:0007669"/>
    <property type="project" value="TreeGrafter"/>
</dbReference>
<evidence type="ECO:0000256" key="7">
    <source>
        <dbReference type="PROSITE-ProRule" id="PRU01091"/>
    </source>
</evidence>
<dbReference type="PROSITE" id="PS51755">
    <property type="entry name" value="OMPR_PHOB"/>
    <property type="match status" value="1"/>
</dbReference>
<dbReference type="GO" id="GO:0006355">
    <property type="term" value="P:regulation of DNA-templated transcription"/>
    <property type="evidence" value="ECO:0007669"/>
    <property type="project" value="InterPro"/>
</dbReference>
<feature type="modified residue" description="4-aspartylphosphate" evidence="6">
    <location>
        <position position="51"/>
    </location>
</feature>
<dbReference type="FunFam" id="3.40.50.2300:FF:000002">
    <property type="entry name" value="DNA-binding response regulator PhoP"/>
    <property type="match status" value="1"/>
</dbReference>
<reference evidence="11 13" key="2">
    <citation type="submission" date="2019-02" db="EMBL/GenBank/DDBJ databases">
        <title>Genomic Encyclopedia of Type Strains, Phase IV (KMG-IV): sequencing the most valuable type-strain genomes for metagenomic binning, comparative biology and taxonomic classification.</title>
        <authorList>
            <person name="Goeker M."/>
        </authorList>
    </citation>
    <scope>NUCLEOTIDE SEQUENCE [LARGE SCALE GENOMIC DNA]</scope>
    <source>
        <strain evidence="11 13">DSM 16618</strain>
    </source>
</reference>
<keyword evidence="3" id="KW-0805">Transcription regulation</keyword>
<dbReference type="InterPro" id="IPR036388">
    <property type="entry name" value="WH-like_DNA-bd_sf"/>
</dbReference>
<dbReference type="InterPro" id="IPR001867">
    <property type="entry name" value="OmpR/PhoB-type_DNA-bd"/>
</dbReference>
<evidence type="ECO:0000256" key="6">
    <source>
        <dbReference type="PROSITE-ProRule" id="PRU00169"/>
    </source>
</evidence>
<dbReference type="PROSITE" id="PS50110">
    <property type="entry name" value="RESPONSE_REGULATORY"/>
    <property type="match status" value="1"/>
</dbReference>
<keyword evidence="12" id="KW-1185">Reference proteome</keyword>
<sequence>MRILVVEDNSDLGEAIQSRLRRIGHTVEWVCSGADALSYLQHEEWDGMLLDIMLPDSDGFAIIKQLRQRQQHIPTLVMTARAEIEDKVGMLDLGADDYLVKPFDLRELEARLRVLLRRQDHAQTGSLTVLGNLVLDSAARRVTVDGATIDFGRREFCLLEILVQKRSQVVSKERLMTQLFNFDEESSPNAVELLISRIRRKLGNAAIRIDTIRGTGYSAVLVDGA</sequence>
<dbReference type="Pfam" id="PF00072">
    <property type="entry name" value="Response_reg"/>
    <property type="match status" value="1"/>
</dbReference>
<dbReference type="InterPro" id="IPR011006">
    <property type="entry name" value="CheY-like_superfamily"/>
</dbReference>
<feature type="domain" description="Response regulatory" evidence="8">
    <location>
        <begin position="2"/>
        <end position="116"/>
    </location>
</feature>
<feature type="domain" description="OmpR/PhoB-type" evidence="9">
    <location>
        <begin position="125"/>
        <end position="221"/>
    </location>
</feature>
<dbReference type="CDD" id="cd00383">
    <property type="entry name" value="trans_reg_C"/>
    <property type="match status" value="1"/>
</dbReference>
<keyword evidence="4 7" id="KW-0238">DNA-binding</keyword>
<evidence type="ECO:0000313" key="12">
    <source>
        <dbReference type="Proteomes" id="UP000078084"/>
    </source>
</evidence>
<keyword evidence="5" id="KW-0804">Transcription</keyword>
<protein>
    <submittedName>
        <fullName evidence="10">Chemotaxis protein CheY</fullName>
    </submittedName>
    <submittedName>
        <fullName evidence="11">Two-component system response regulator TctD</fullName>
    </submittedName>
</protein>
<dbReference type="Pfam" id="PF00486">
    <property type="entry name" value="Trans_reg_C"/>
    <property type="match status" value="1"/>
</dbReference>
<dbReference type="EMBL" id="LBNE01000016">
    <property type="protein sequence ID" value="KKO70366.1"/>
    <property type="molecule type" value="Genomic_DNA"/>
</dbReference>